<accession>A0A6S7L318</accession>
<dbReference type="CDD" id="cd01650">
    <property type="entry name" value="RT_nLTR_like"/>
    <property type="match status" value="1"/>
</dbReference>
<dbReference type="Proteomes" id="UP001152795">
    <property type="component" value="Unassembled WGS sequence"/>
</dbReference>
<dbReference type="PANTHER" id="PTHR33332">
    <property type="entry name" value="REVERSE TRANSCRIPTASE DOMAIN-CONTAINING PROTEIN"/>
    <property type="match status" value="1"/>
</dbReference>
<sequence length="319" mass="35390">MGDKLSNDIPQSNVTPESYLSDVQNSVNQLTCFREITEPEILGLLQGLVASKASGIDGISAKILKIAAPSITPSIVSIFNQSIATGIFPSDWKVARVAPIHKTGAKHDMENYRPISVISIIAKIMKKLIHNQLYDYLIASNLLTNSQHGFRPCHSTTTALLDITNRWYQNMDVGQLNGVVFLDLKKAFDTVDHNILPKKLKIDGIKGMALCWLRSYLSDRIQYCQINGHLSDPLTVKTGIPQGSGLGPLLFLIYINDFPKCLRHTRPDMFADDTQIATSNSDINVILENLNTDLINVSTWMSANKLTLNNKKNGVHGYR</sequence>
<evidence type="ECO:0000313" key="2">
    <source>
        <dbReference type="Proteomes" id="UP001152795"/>
    </source>
</evidence>
<gene>
    <name evidence="1" type="ORF">PACLA_8A041590</name>
</gene>
<evidence type="ECO:0000313" key="1">
    <source>
        <dbReference type="EMBL" id="CAB4026849.1"/>
    </source>
</evidence>
<dbReference type="EMBL" id="CACRXK020014446">
    <property type="protein sequence ID" value="CAB4026849.1"/>
    <property type="molecule type" value="Genomic_DNA"/>
</dbReference>
<proteinExistence type="predicted"/>
<keyword evidence="2" id="KW-1185">Reference proteome</keyword>
<dbReference type="AlphaFoldDB" id="A0A6S7L318"/>
<name>A0A6S7L318_PARCT</name>
<organism evidence="1 2">
    <name type="scientific">Paramuricea clavata</name>
    <name type="common">Red gorgonian</name>
    <name type="synonym">Violescent sea-whip</name>
    <dbReference type="NCBI Taxonomy" id="317549"/>
    <lineage>
        <taxon>Eukaryota</taxon>
        <taxon>Metazoa</taxon>
        <taxon>Cnidaria</taxon>
        <taxon>Anthozoa</taxon>
        <taxon>Octocorallia</taxon>
        <taxon>Malacalcyonacea</taxon>
        <taxon>Plexauridae</taxon>
        <taxon>Paramuricea</taxon>
    </lineage>
</organism>
<comment type="caution">
    <text evidence="1">The sequence shown here is derived from an EMBL/GenBank/DDBJ whole genome shotgun (WGS) entry which is preliminary data.</text>
</comment>
<protein>
    <submittedName>
        <fullName evidence="1">Uncharacterized protein</fullName>
    </submittedName>
</protein>
<dbReference type="InterPro" id="IPR043502">
    <property type="entry name" value="DNA/RNA_pol_sf"/>
</dbReference>
<dbReference type="SUPFAM" id="SSF56672">
    <property type="entry name" value="DNA/RNA polymerases"/>
    <property type="match status" value="1"/>
</dbReference>
<dbReference type="InterPro" id="IPR000477">
    <property type="entry name" value="RT_dom"/>
</dbReference>
<reference evidence="1" key="1">
    <citation type="submission" date="2020-04" db="EMBL/GenBank/DDBJ databases">
        <authorList>
            <person name="Alioto T."/>
            <person name="Alioto T."/>
            <person name="Gomez Garrido J."/>
        </authorList>
    </citation>
    <scope>NUCLEOTIDE SEQUENCE</scope>
    <source>
        <strain evidence="1">A484AB</strain>
    </source>
</reference>
<dbReference type="Pfam" id="PF00078">
    <property type="entry name" value="RVT_1"/>
    <property type="match status" value="1"/>
</dbReference>
<dbReference type="PROSITE" id="PS50878">
    <property type="entry name" value="RT_POL"/>
    <property type="match status" value="1"/>
</dbReference>
<dbReference type="OrthoDB" id="5985125at2759"/>